<reference evidence="2 4" key="1">
    <citation type="submission" date="2016-03" db="EMBL/GenBank/DDBJ databases">
        <title>Complete genome of Aminobacter aminovorans KCTC 2477.</title>
        <authorList>
            <person name="Kim K.M."/>
        </authorList>
    </citation>
    <scope>NUCLEOTIDE SEQUENCE [LARGE SCALE GENOMIC DNA]</scope>
    <source>
        <strain evidence="2 4">KCTC 2477</strain>
    </source>
</reference>
<dbReference type="PROSITE" id="PS51318">
    <property type="entry name" value="TAT"/>
    <property type="match status" value="1"/>
</dbReference>
<dbReference type="RefSeq" id="WP_067957213.1">
    <property type="nucleotide sequence ID" value="NZ_CP015005.1"/>
</dbReference>
<gene>
    <name evidence="2" type="ORF">AA2016_1565</name>
    <name evidence="3" type="ORF">FHS67_002893</name>
</gene>
<feature type="signal peptide" evidence="1">
    <location>
        <begin position="1"/>
        <end position="35"/>
    </location>
</feature>
<name>A0AAC8YLE8_AMIAI</name>
<evidence type="ECO:0000313" key="2">
    <source>
        <dbReference type="EMBL" id="AMS40497.1"/>
    </source>
</evidence>
<dbReference type="InterPro" id="IPR006311">
    <property type="entry name" value="TAT_signal"/>
</dbReference>
<proteinExistence type="predicted"/>
<organism evidence="2 4">
    <name type="scientific">Aminobacter aminovorans</name>
    <name type="common">Chelatobacter heintzii</name>
    <dbReference type="NCBI Taxonomy" id="83263"/>
    <lineage>
        <taxon>Bacteria</taxon>
        <taxon>Pseudomonadati</taxon>
        <taxon>Pseudomonadota</taxon>
        <taxon>Alphaproteobacteria</taxon>
        <taxon>Hyphomicrobiales</taxon>
        <taxon>Phyllobacteriaceae</taxon>
        <taxon>Aminobacter</taxon>
    </lineage>
</organism>
<protein>
    <submittedName>
        <fullName evidence="3">Secreted PhoX family phosphatase</fullName>
    </submittedName>
</protein>
<evidence type="ECO:0000313" key="5">
    <source>
        <dbReference type="Proteomes" id="UP000577697"/>
    </source>
</evidence>
<reference evidence="3 5" key="2">
    <citation type="submission" date="2020-08" db="EMBL/GenBank/DDBJ databases">
        <title>Genomic Encyclopedia of Type Strains, Phase IV (KMG-IV): sequencing the most valuable type-strain genomes for metagenomic binning, comparative biology and taxonomic classification.</title>
        <authorList>
            <person name="Goeker M."/>
        </authorList>
    </citation>
    <scope>NUCLEOTIDE SEQUENCE [LARGE SCALE GENOMIC DNA]</scope>
    <source>
        <strain evidence="3 5">DSM 10368</strain>
    </source>
</reference>
<keyword evidence="5" id="KW-1185">Reference proteome</keyword>
<keyword evidence="1" id="KW-0732">Signal</keyword>
<evidence type="ECO:0000256" key="1">
    <source>
        <dbReference type="SAM" id="SignalP"/>
    </source>
</evidence>
<dbReference type="EMBL" id="CP015005">
    <property type="protein sequence ID" value="AMS40497.1"/>
    <property type="molecule type" value="Genomic_DNA"/>
</dbReference>
<evidence type="ECO:0000313" key="3">
    <source>
        <dbReference type="EMBL" id="MBB3706571.1"/>
    </source>
</evidence>
<sequence>MSAQAMSITRRLFLRNTAAASAAVATVAAPAVVEAATTPPVSGMDRIKLALDELRAAMDDHVSPQEGPWDVVLNCDRRRKVTAILVGGKVFFQSVDAGDASRGGAI</sequence>
<dbReference type="KEGG" id="aak:AA2016_1565"/>
<accession>A0AAC8YLE8</accession>
<evidence type="ECO:0000313" key="4">
    <source>
        <dbReference type="Proteomes" id="UP000075755"/>
    </source>
</evidence>
<dbReference type="EMBL" id="JACICB010000009">
    <property type="protein sequence ID" value="MBB3706571.1"/>
    <property type="molecule type" value="Genomic_DNA"/>
</dbReference>
<feature type="chain" id="PRO_5041909205" evidence="1">
    <location>
        <begin position="36"/>
        <end position="106"/>
    </location>
</feature>
<dbReference type="AlphaFoldDB" id="A0AAC8YLE8"/>
<dbReference type="Proteomes" id="UP000577697">
    <property type="component" value="Unassembled WGS sequence"/>
</dbReference>
<dbReference type="Proteomes" id="UP000075755">
    <property type="component" value="Chromosome"/>
</dbReference>